<comment type="cofactor">
    <cofactor evidence="11">
        <name>Mg(2+)</name>
        <dbReference type="ChEBI" id="CHEBI:18420"/>
    </cofactor>
    <text evidence="11">Binds 1 Mg(2+) ion per subunit. May bind a second metal ion at a regulatory site, or after substrate binding.</text>
</comment>
<dbReference type="NCBIfam" id="NF001236">
    <property type="entry name" value="PRK00203.1"/>
    <property type="match status" value="1"/>
</dbReference>
<dbReference type="InterPro" id="IPR002156">
    <property type="entry name" value="RNaseH_domain"/>
</dbReference>
<proteinExistence type="inferred from homology"/>
<evidence type="ECO:0000256" key="7">
    <source>
        <dbReference type="ARBA" id="ARBA00022723"/>
    </source>
</evidence>
<dbReference type="InterPro" id="IPR022892">
    <property type="entry name" value="RNaseHI"/>
</dbReference>
<feature type="binding site" evidence="11">
    <location>
        <position position="137"/>
    </location>
    <ligand>
        <name>Mg(2+)</name>
        <dbReference type="ChEBI" id="CHEBI:18420"/>
        <label>2</label>
    </ligand>
</feature>
<evidence type="ECO:0000256" key="1">
    <source>
        <dbReference type="ARBA" id="ARBA00000077"/>
    </source>
</evidence>
<dbReference type="InterPro" id="IPR036397">
    <property type="entry name" value="RNaseH_sf"/>
</dbReference>
<comment type="catalytic activity">
    <reaction evidence="1 11">
        <text>Endonucleolytic cleavage to 5'-phosphomonoester.</text>
        <dbReference type="EC" id="3.1.26.4"/>
    </reaction>
</comment>
<organism evidence="14 15">
    <name type="scientific">Actinokineospora auranticolor</name>
    <dbReference type="NCBI Taxonomy" id="155976"/>
    <lineage>
        <taxon>Bacteria</taxon>
        <taxon>Bacillati</taxon>
        <taxon>Actinomycetota</taxon>
        <taxon>Actinomycetes</taxon>
        <taxon>Pseudonocardiales</taxon>
        <taxon>Pseudonocardiaceae</taxon>
        <taxon>Actinokineospora</taxon>
    </lineage>
</organism>
<dbReference type="EC" id="3.1.26.4" evidence="5 11"/>
<comment type="caution">
    <text evidence="14">The sequence shown here is derived from an EMBL/GenBank/DDBJ whole genome shotgun (WGS) entry which is preliminary data.</text>
</comment>
<comment type="subunit">
    <text evidence="4 11">Monomer.</text>
</comment>
<evidence type="ECO:0000256" key="5">
    <source>
        <dbReference type="ARBA" id="ARBA00012180"/>
    </source>
</evidence>
<evidence type="ECO:0000256" key="10">
    <source>
        <dbReference type="ARBA" id="ARBA00022842"/>
    </source>
</evidence>
<evidence type="ECO:0000259" key="13">
    <source>
        <dbReference type="PROSITE" id="PS50879"/>
    </source>
</evidence>
<dbReference type="PANTHER" id="PTHR10642">
    <property type="entry name" value="RIBONUCLEASE H1"/>
    <property type="match status" value="1"/>
</dbReference>
<keyword evidence="11" id="KW-0963">Cytoplasm</keyword>
<evidence type="ECO:0000256" key="6">
    <source>
        <dbReference type="ARBA" id="ARBA00022722"/>
    </source>
</evidence>
<evidence type="ECO:0000256" key="2">
    <source>
        <dbReference type="ARBA" id="ARBA00004065"/>
    </source>
</evidence>
<dbReference type="Pfam" id="PF00075">
    <property type="entry name" value="RNase_H"/>
    <property type="match status" value="1"/>
</dbReference>
<feature type="region of interest" description="Disordered" evidence="12">
    <location>
        <begin position="212"/>
        <end position="234"/>
    </location>
</feature>
<feature type="binding site" evidence="11">
    <location>
        <position position="51"/>
    </location>
    <ligand>
        <name>Mg(2+)</name>
        <dbReference type="ChEBI" id="CHEBI:18420"/>
        <label>1</label>
    </ligand>
</feature>
<dbReference type="AlphaFoldDB" id="A0A2S6GNV8"/>
<dbReference type="GO" id="GO:0000287">
    <property type="term" value="F:magnesium ion binding"/>
    <property type="evidence" value="ECO:0007669"/>
    <property type="project" value="UniProtKB-UniRule"/>
</dbReference>
<dbReference type="GO" id="GO:0043137">
    <property type="term" value="P:DNA replication, removal of RNA primer"/>
    <property type="evidence" value="ECO:0007669"/>
    <property type="project" value="TreeGrafter"/>
</dbReference>
<comment type="function">
    <text evidence="2 11">Endonuclease that specifically degrades the RNA of RNA-DNA hybrids.</text>
</comment>
<keyword evidence="9 11" id="KW-0378">Hydrolase</keyword>
<dbReference type="InterPro" id="IPR050092">
    <property type="entry name" value="RNase_H"/>
</dbReference>
<dbReference type="GO" id="GO:0004523">
    <property type="term" value="F:RNA-DNA hybrid ribonuclease activity"/>
    <property type="evidence" value="ECO:0007669"/>
    <property type="project" value="UniProtKB-UniRule"/>
</dbReference>
<dbReference type="GO" id="GO:0005737">
    <property type="term" value="C:cytoplasm"/>
    <property type="evidence" value="ECO:0007669"/>
    <property type="project" value="UniProtKB-SubCell"/>
</dbReference>
<dbReference type="CDD" id="cd09278">
    <property type="entry name" value="RNase_HI_prokaryote_like"/>
    <property type="match status" value="1"/>
</dbReference>
<evidence type="ECO:0000256" key="4">
    <source>
        <dbReference type="ARBA" id="ARBA00011245"/>
    </source>
</evidence>
<dbReference type="SUPFAM" id="SSF53098">
    <property type="entry name" value="Ribonuclease H-like"/>
    <property type="match status" value="1"/>
</dbReference>
<comment type="subcellular location">
    <subcellularLocation>
        <location evidence="11">Cytoplasm</location>
    </subcellularLocation>
</comment>
<feature type="binding site" evidence="11">
    <location>
        <position position="12"/>
    </location>
    <ligand>
        <name>Mg(2+)</name>
        <dbReference type="ChEBI" id="CHEBI:18420"/>
        <label>2</label>
    </ligand>
</feature>
<feature type="region of interest" description="Disordered" evidence="12">
    <location>
        <begin position="141"/>
        <end position="173"/>
    </location>
</feature>
<dbReference type="FunFam" id="3.30.420.10:FF:000089">
    <property type="entry name" value="Ribonuclease H"/>
    <property type="match status" value="1"/>
</dbReference>
<sequence length="234" mass="25054">MRDEPVVEIFTDGACSPNPGPGGWGAVLRYGRHERELYGSETASTTNNRMELMAPIRALESLTRPSVVRVYTDSTYVKDGITSWLPRWKANGWLTSAKQPVKNDDLWKRLEAATTAHDVEWRWVKGHAGHPENERADRLAVRGAKEASDAGVRADAPAAPKPRKTGPCTATTKSGAPCSANAGPSGLCHLHDPAAQCGALLRNGKRCAAATGGGPCVHHRDRGDAVPDEGLFAT</sequence>
<gene>
    <name evidence="11" type="primary">rnhA</name>
    <name evidence="14" type="ORF">CLV40_109196</name>
</gene>
<keyword evidence="8 11" id="KW-0255">Endonuclease</keyword>
<evidence type="ECO:0000313" key="15">
    <source>
        <dbReference type="Proteomes" id="UP000239203"/>
    </source>
</evidence>
<dbReference type="GO" id="GO:0003676">
    <property type="term" value="F:nucleic acid binding"/>
    <property type="evidence" value="ECO:0007669"/>
    <property type="project" value="InterPro"/>
</dbReference>
<dbReference type="PANTHER" id="PTHR10642:SF26">
    <property type="entry name" value="RIBONUCLEASE H1"/>
    <property type="match status" value="1"/>
</dbReference>
<feature type="binding site" evidence="11">
    <location>
        <position position="12"/>
    </location>
    <ligand>
        <name>Mg(2+)</name>
        <dbReference type="ChEBI" id="CHEBI:18420"/>
        <label>1</label>
    </ligand>
</feature>
<keyword evidence="15" id="KW-1185">Reference proteome</keyword>
<dbReference type="EMBL" id="PTIX01000009">
    <property type="protein sequence ID" value="PPK66811.1"/>
    <property type="molecule type" value="Genomic_DNA"/>
</dbReference>
<dbReference type="Gene3D" id="3.30.420.10">
    <property type="entry name" value="Ribonuclease H-like superfamily/Ribonuclease H"/>
    <property type="match status" value="1"/>
</dbReference>
<evidence type="ECO:0000256" key="9">
    <source>
        <dbReference type="ARBA" id="ARBA00022801"/>
    </source>
</evidence>
<accession>A0A2S6GNV8</accession>
<evidence type="ECO:0000256" key="11">
    <source>
        <dbReference type="HAMAP-Rule" id="MF_00042"/>
    </source>
</evidence>
<evidence type="ECO:0000256" key="8">
    <source>
        <dbReference type="ARBA" id="ARBA00022759"/>
    </source>
</evidence>
<keyword evidence="10 11" id="KW-0460">Magnesium</keyword>
<dbReference type="InterPro" id="IPR012337">
    <property type="entry name" value="RNaseH-like_sf"/>
</dbReference>
<keyword evidence="6 11" id="KW-0540">Nuclease</keyword>
<feature type="domain" description="RNase H type-1" evidence="13">
    <location>
        <begin position="3"/>
        <end position="145"/>
    </location>
</feature>
<dbReference type="PROSITE" id="PS50879">
    <property type="entry name" value="RNASE_H_1"/>
    <property type="match status" value="1"/>
</dbReference>
<comment type="similarity">
    <text evidence="3 11">Belongs to the RNase H family.</text>
</comment>
<evidence type="ECO:0000256" key="12">
    <source>
        <dbReference type="SAM" id="MobiDB-lite"/>
    </source>
</evidence>
<evidence type="ECO:0000313" key="14">
    <source>
        <dbReference type="EMBL" id="PPK66811.1"/>
    </source>
</evidence>
<dbReference type="Proteomes" id="UP000239203">
    <property type="component" value="Unassembled WGS sequence"/>
</dbReference>
<protein>
    <recommendedName>
        <fullName evidence="5 11">Ribonuclease H</fullName>
        <shortName evidence="11">RNase H</shortName>
        <ecNumber evidence="5 11">3.1.26.4</ecNumber>
    </recommendedName>
</protein>
<keyword evidence="7 11" id="KW-0479">Metal-binding</keyword>
<feature type="binding site" evidence="11">
    <location>
        <position position="73"/>
    </location>
    <ligand>
        <name>Mg(2+)</name>
        <dbReference type="ChEBI" id="CHEBI:18420"/>
        <label>1</label>
    </ligand>
</feature>
<name>A0A2S6GNV8_9PSEU</name>
<dbReference type="HAMAP" id="MF_00042">
    <property type="entry name" value="RNase_H"/>
    <property type="match status" value="1"/>
</dbReference>
<evidence type="ECO:0000256" key="3">
    <source>
        <dbReference type="ARBA" id="ARBA00005300"/>
    </source>
</evidence>
<reference evidence="14 15" key="1">
    <citation type="submission" date="2018-02" db="EMBL/GenBank/DDBJ databases">
        <title>Genomic Encyclopedia of Archaeal and Bacterial Type Strains, Phase II (KMG-II): from individual species to whole genera.</title>
        <authorList>
            <person name="Goeker M."/>
        </authorList>
    </citation>
    <scope>NUCLEOTIDE SEQUENCE [LARGE SCALE GENOMIC DNA]</scope>
    <source>
        <strain evidence="14 15">YU 961-1</strain>
    </source>
</reference>